<organism evidence="1 2">
    <name type="scientific">Ceratodon purpureus</name>
    <name type="common">Fire moss</name>
    <name type="synonym">Dicranum purpureum</name>
    <dbReference type="NCBI Taxonomy" id="3225"/>
    <lineage>
        <taxon>Eukaryota</taxon>
        <taxon>Viridiplantae</taxon>
        <taxon>Streptophyta</taxon>
        <taxon>Embryophyta</taxon>
        <taxon>Bryophyta</taxon>
        <taxon>Bryophytina</taxon>
        <taxon>Bryopsida</taxon>
        <taxon>Dicranidae</taxon>
        <taxon>Pseudoditrichales</taxon>
        <taxon>Ditrichaceae</taxon>
        <taxon>Ceratodon</taxon>
    </lineage>
</organism>
<evidence type="ECO:0000313" key="1">
    <source>
        <dbReference type="EMBL" id="KAG0579694.1"/>
    </source>
</evidence>
<protein>
    <submittedName>
        <fullName evidence="1">Uncharacterized protein</fullName>
    </submittedName>
</protein>
<proteinExistence type="predicted"/>
<comment type="caution">
    <text evidence="1">The sequence shown here is derived from an EMBL/GenBank/DDBJ whole genome shotgun (WGS) entry which is preliminary data.</text>
</comment>
<sequence length="101" mass="11234">MGPISNPPTSLWKDSFDVPVGWTTPPSVDIGGFWSNSSIEYRISELQKPKTCVHPDDHSVNLHVKRCCNSSTTSRRSYKTGSCNSTTQLMCRQSLLSNSQQ</sequence>
<dbReference type="EMBL" id="CM026424">
    <property type="protein sequence ID" value="KAG0579694.1"/>
    <property type="molecule type" value="Genomic_DNA"/>
</dbReference>
<dbReference type="Proteomes" id="UP000822688">
    <property type="component" value="Chromosome 4"/>
</dbReference>
<keyword evidence="2" id="KW-1185">Reference proteome</keyword>
<reference evidence="1" key="1">
    <citation type="submission" date="2020-06" db="EMBL/GenBank/DDBJ databases">
        <title>WGS assembly of Ceratodon purpureus strain R40.</title>
        <authorList>
            <person name="Carey S.B."/>
            <person name="Jenkins J."/>
            <person name="Shu S."/>
            <person name="Lovell J.T."/>
            <person name="Sreedasyam A."/>
            <person name="Maumus F."/>
            <person name="Tiley G.P."/>
            <person name="Fernandez-Pozo N."/>
            <person name="Barry K."/>
            <person name="Chen C."/>
            <person name="Wang M."/>
            <person name="Lipzen A."/>
            <person name="Daum C."/>
            <person name="Saski C.A."/>
            <person name="Payton A.C."/>
            <person name="Mcbreen J.C."/>
            <person name="Conrad R.E."/>
            <person name="Kollar L.M."/>
            <person name="Olsson S."/>
            <person name="Huttunen S."/>
            <person name="Landis J.B."/>
            <person name="Wickett N.J."/>
            <person name="Johnson M.G."/>
            <person name="Rensing S.A."/>
            <person name="Grimwood J."/>
            <person name="Schmutz J."/>
            <person name="Mcdaniel S.F."/>
        </authorList>
    </citation>
    <scope>NUCLEOTIDE SEQUENCE</scope>
    <source>
        <strain evidence="1">R40</strain>
    </source>
</reference>
<evidence type="ECO:0000313" key="2">
    <source>
        <dbReference type="Proteomes" id="UP000822688"/>
    </source>
</evidence>
<gene>
    <name evidence="1" type="ORF">KC19_4G117300</name>
</gene>
<accession>A0A8T0I812</accession>
<name>A0A8T0I812_CERPU</name>
<dbReference type="AlphaFoldDB" id="A0A8T0I812"/>